<keyword evidence="10" id="KW-0175">Coiled coil</keyword>
<evidence type="ECO:0000256" key="3">
    <source>
        <dbReference type="ARBA" id="ARBA00022527"/>
    </source>
</evidence>
<feature type="region of interest" description="Disordered" evidence="11">
    <location>
        <begin position="157"/>
        <end position="194"/>
    </location>
</feature>
<dbReference type="PROSITE" id="PS00108">
    <property type="entry name" value="PROTEIN_KINASE_ST"/>
    <property type="match status" value="1"/>
</dbReference>
<evidence type="ECO:0000313" key="13">
    <source>
        <dbReference type="EMBL" id="KAG6477733.1"/>
    </source>
</evidence>
<dbReference type="PROSITE" id="PS50011">
    <property type="entry name" value="PROTEIN_KINASE_DOM"/>
    <property type="match status" value="1"/>
</dbReference>
<dbReference type="SMART" id="SM00220">
    <property type="entry name" value="S_TKc"/>
    <property type="match status" value="1"/>
</dbReference>
<dbReference type="SUPFAM" id="SSF52402">
    <property type="entry name" value="Adenine nucleotide alpha hydrolases-like"/>
    <property type="match status" value="1"/>
</dbReference>
<gene>
    <name evidence="13" type="ORF">ZIOFF_061164</name>
</gene>
<dbReference type="PANTHER" id="PTHR45647">
    <property type="entry name" value="OS02G0152300 PROTEIN"/>
    <property type="match status" value="1"/>
</dbReference>
<keyword evidence="4" id="KW-0808">Transferase</keyword>
<dbReference type="Pfam" id="PF00069">
    <property type="entry name" value="Pkinase"/>
    <property type="match status" value="1"/>
</dbReference>
<evidence type="ECO:0000313" key="14">
    <source>
        <dbReference type="Proteomes" id="UP000734854"/>
    </source>
</evidence>
<feature type="domain" description="Protein kinase" evidence="12">
    <location>
        <begin position="497"/>
        <end position="762"/>
    </location>
</feature>
<dbReference type="PROSITE" id="PS00107">
    <property type="entry name" value="PROTEIN_KINASE_ATP"/>
    <property type="match status" value="1"/>
</dbReference>
<dbReference type="CDD" id="cd01989">
    <property type="entry name" value="USP_STK_Ubox_N"/>
    <property type="match status" value="1"/>
</dbReference>
<proteinExistence type="predicted"/>
<dbReference type="InterPro" id="IPR011009">
    <property type="entry name" value="Kinase-like_dom_sf"/>
</dbReference>
<keyword evidence="14" id="KW-1185">Reference proteome</keyword>
<dbReference type="AlphaFoldDB" id="A0A8J5KI49"/>
<evidence type="ECO:0000256" key="8">
    <source>
        <dbReference type="ARBA" id="ARBA00022840"/>
    </source>
</evidence>
<dbReference type="GO" id="GO:0004674">
    <property type="term" value="F:protein serine/threonine kinase activity"/>
    <property type="evidence" value="ECO:0007669"/>
    <property type="project" value="UniProtKB-KW"/>
</dbReference>
<keyword evidence="8 9" id="KW-0067">ATP-binding</keyword>
<dbReference type="GO" id="GO:0005524">
    <property type="term" value="F:ATP binding"/>
    <property type="evidence" value="ECO:0007669"/>
    <property type="project" value="UniProtKB-UniRule"/>
</dbReference>
<name>A0A8J5KI49_ZINOF</name>
<accession>A0A8J5KI49</accession>
<evidence type="ECO:0000256" key="9">
    <source>
        <dbReference type="PROSITE-ProRule" id="PRU10141"/>
    </source>
</evidence>
<dbReference type="PANTHER" id="PTHR45647:SF100">
    <property type="entry name" value="U-BOX DOMAIN-CONTAINING PROTEIN 33"/>
    <property type="match status" value="1"/>
</dbReference>
<feature type="compositionally biased region" description="Polar residues" evidence="11">
    <location>
        <begin position="162"/>
        <end position="194"/>
    </location>
</feature>
<feature type="region of interest" description="Disordered" evidence="11">
    <location>
        <begin position="244"/>
        <end position="272"/>
    </location>
</feature>
<comment type="caution">
    <text evidence="13">The sequence shown here is derived from an EMBL/GenBank/DDBJ whole genome shotgun (WGS) entry which is preliminary data.</text>
</comment>
<organism evidence="13 14">
    <name type="scientific">Zingiber officinale</name>
    <name type="common">Ginger</name>
    <name type="synonym">Amomum zingiber</name>
    <dbReference type="NCBI Taxonomy" id="94328"/>
    <lineage>
        <taxon>Eukaryota</taxon>
        <taxon>Viridiplantae</taxon>
        <taxon>Streptophyta</taxon>
        <taxon>Embryophyta</taxon>
        <taxon>Tracheophyta</taxon>
        <taxon>Spermatophyta</taxon>
        <taxon>Magnoliopsida</taxon>
        <taxon>Liliopsida</taxon>
        <taxon>Zingiberales</taxon>
        <taxon>Zingiberaceae</taxon>
        <taxon>Zingiber</taxon>
    </lineage>
</organism>
<evidence type="ECO:0000256" key="2">
    <source>
        <dbReference type="ARBA" id="ARBA00012483"/>
    </source>
</evidence>
<dbReference type="InterPro" id="IPR017441">
    <property type="entry name" value="Protein_kinase_ATP_BS"/>
</dbReference>
<dbReference type="InterPro" id="IPR000719">
    <property type="entry name" value="Prot_kinase_dom"/>
</dbReference>
<feature type="binding site" evidence="9">
    <location>
        <position position="524"/>
    </location>
    <ligand>
        <name>ATP</name>
        <dbReference type="ChEBI" id="CHEBI:30616"/>
    </ligand>
</feature>
<protein>
    <recommendedName>
        <fullName evidence="2">RING-type E3 ubiquitin transferase</fullName>
        <ecNumber evidence="2">2.3.2.27</ecNumber>
    </recommendedName>
</protein>
<dbReference type="InterPro" id="IPR051348">
    <property type="entry name" value="U-box_ubiquitin_ligases"/>
</dbReference>
<dbReference type="SUPFAM" id="SSF56112">
    <property type="entry name" value="Protein kinase-like (PK-like)"/>
    <property type="match status" value="1"/>
</dbReference>
<dbReference type="Proteomes" id="UP000734854">
    <property type="component" value="Unassembled WGS sequence"/>
</dbReference>
<sequence>MATRRGSIGSFGSVSSTVSSGLTEIEEEAAEEKLYVAVAAELKAGKATLFWAIQNTTRDQTIVLVHVLVPAKLIPMLGGKFPTSSLTTQQVDAYRMLERDKMNKSLNEYINLCSQMKVKVEKAVIEMDGIANGLVELIERHRITKLVMGAAADKHYSRESTPHASWTTPMPSQSSMVSKTPSLPSRQTSMASLSEQSRVPNVFLRQNESFNSYVSTTEDLSRQTSFSSFGDRNAAALPPTLSLRIPHNRSVGSSSNDPWEGISRSSRSSSPSVNFEDIINSRLVSVANYHESEAGSLILPSINGPEKEHTFSPPNHDMEDQGLDGDIYNKFQEALKEAEKLKSEAYEEYCKRQKAEMDALLALQKAKASEHKYAKEARLRKETEETLVAEKLQFEKLKKQYSDISEQLKMTVEQKLKLELQIFEAENAARDYEKKLSEAHELLRSLQLDYDVLQQEHDKAVRDMDELLQKEDQTANISRSFSLEFSSSELKKATQGFSDSLKIGEGGFGSVYKGFLRNTAVAIKLLHPQSMQGISEFHQEVSILSRVRHPNLVTLIGACSETLALVYEFLPNGSLEDRLACKDNFEPLSWQVRTRIIAEICCALIFLHSSNPYPIVHGDLKPDNILLDANYVSKIGDFGISRLLDQSSSCSTLSYNTTNPRGTFAYMDPEYVTTGELTPQSDVYSFGIIILRLLTGKPPVAIVKLVEKYVNNEKLHAIIDKSAGNWPFAQANQLARLGLRCCALSRKSRPDLAGQVWQTVELSMKSASLSATTLSVRSFSKNDRTPPYFICPISKVSIHSSESWLS</sequence>
<dbReference type="EC" id="2.3.2.27" evidence="2"/>
<dbReference type="Gene3D" id="1.10.510.10">
    <property type="entry name" value="Transferase(Phosphotransferase) domain 1"/>
    <property type="match status" value="1"/>
</dbReference>
<dbReference type="FunFam" id="3.30.200.20:FF:000039">
    <property type="entry name" value="receptor-like protein kinase FERONIA"/>
    <property type="match status" value="1"/>
</dbReference>
<evidence type="ECO:0000256" key="5">
    <source>
        <dbReference type="ARBA" id="ARBA00022741"/>
    </source>
</evidence>
<evidence type="ECO:0000256" key="11">
    <source>
        <dbReference type="SAM" id="MobiDB-lite"/>
    </source>
</evidence>
<feature type="compositionally biased region" description="Low complexity" evidence="11">
    <location>
        <begin position="263"/>
        <end position="272"/>
    </location>
</feature>
<dbReference type="CDD" id="cd14066">
    <property type="entry name" value="STKc_IRAK"/>
    <property type="match status" value="1"/>
</dbReference>
<dbReference type="EMBL" id="JACMSC010000017">
    <property type="protein sequence ID" value="KAG6477733.1"/>
    <property type="molecule type" value="Genomic_DNA"/>
</dbReference>
<keyword evidence="5 9" id="KW-0547">Nucleotide-binding</keyword>
<dbReference type="InterPro" id="IPR014729">
    <property type="entry name" value="Rossmann-like_a/b/a_fold"/>
</dbReference>
<dbReference type="Gene3D" id="3.30.200.20">
    <property type="entry name" value="Phosphorylase Kinase, domain 1"/>
    <property type="match status" value="1"/>
</dbReference>
<evidence type="ECO:0000256" key="4">
    <source>
        <dbReference type="ARBA" id="ARBA00022679"/>
    </source>
</evidence>
<dbReference type="GO" id="GO:0061630">
    <property type="term" value="F:ubiquitin protein ligase activity"/>
    <property type="evidence" value="ECO:0007669"/>
    <property type="project" value="UniProtKB-EC"/>
</dbReference>
<comment type="catalytic activity">
    <reaction evidence="1">
        <text>S-ubiquitinyl-[E2 ubiquitin-conjugating enzyme]-L-cysteine + [acceptor protein]-L-lysine = [E2 ubiquitin-conjugating enzyme]-L-cysteine + N(6)-ubiquitinyl-[acceptor protein]-L-lysine.</text>
        <dbReference type="EC" id="2.3.2.27"/>
    </reaction>
</comment>
<keyword evidence="6" id="KW-0418">Kinase</keyword>
<evidence type="ECO:0000256" key="1">
    <source>
        <dbReference type="ARBA" id="ARBA00000900"/>
    </source>
</evidence>
<keyword evidence="7" id="KW-0833">Ubl conjugation pathway</keyword>
<reference evidence="13 14" key="1">
    <citation type="submission" date="2020-08" db="EMBL/GenBank/DDBJ databases">
        <title>Plant Genome Project.</title>
        <authorList>
            <person name="Zhang R.-G."/>
        </authorList>
    </citation>
    <scope>NUCLEOTIDE SEQUENCE [LARGE SCALE GENOMIC DNA]</scope>
    <source>
        <tissue evidence="13">Rhizome</tissue>
    </source>
</reference>
<dbReference type="InterPro" id="IPR008271">
    <property type="entry name" value="Ser/Thr_kinase_AS"/>
</dbReference>
<evidence type="ECO:0000259" key="12">
    <source>
        <dbReference type="PROSITE" id="PS50011"/>
    </source>
</evidence>
<keyword evidence="3" id="KW-0723">Serine/threonine-protein kinase</keyword>
<feature type="coiled-coil region" evidence="10">
    <location>
        <begin position="380"/>
        <end position="470"/>
    </location>
</feature>
<evidence type="ECO:0000256" key="10">
    <source>
        <dbReference type="SAM" id="Coils"/>
    </source>
</evidence>
<dbReference type="Gene3D" id="3.40.50.620">
    <property type="entry name" value="HUPs"/>
    <property type="match status" value="1"/>
</dbReference>
<evidence type="ECO:0000256" key="6">
    <source>
        <dbReference type="ARBA" id="ARBA00022777"/>
    </source>
</evidence>
<evidence type="ECO:0000256" key="7">
    <source>
        <dbReference type="ARBA" id="ARBA00022786"/>
    </source>
</evidence>